<dbReference type="CDD" id="cd01300">
    <property type="entry name" value="YtcJ_like"/>
    <property type="match status" value="1"/>
</dbReference>
<dbReference type="InterPro" id="IPR013108">
    <property type="entry name" value="Amidohydro_3"/>
</dbReference>
<dbReference type="Gene3D" id="2.30.40.10">
    <property type="entry name" value="Urease, subunit C, domain 1"/>
    <property type="match status" value="1"/>
</dbReference>
<dbReference type="InterPro" id="IPR033932">
    <property type="entry name" value="YtcJ-like"/>
</dbReference>
<dbReference type="EMBL" id="JACRTJ010000013">
    <property type="protein sequence ID" value="MBC8598705.1"/>
    <property type="molecule type" value="Genomic_DNA"/>
</dbReference>
<evidence type="ECO:0000313" key="2">
    <source>
        <dbReference type="EMBL" id="MBC8598705.1"/>
    </source>
</evidence>
<dbReference type="Gene3D" id="3.20.20.140">
    <property type="entry name" value="Metal-dependent hydrolases"/>
    <property type="match status" value="1"/>
</dbReference>
<keyword evidence="3" id="KW-1185">Reference proteome</keyword>
<dbReference type="RefSeq" id="WP_262427227.1">
    <property type="nucleotide sequence ID" value="NZ_JACRTJ010000013.1"/>
</dbReference>
<gene>
    <name evidence="2" type="ORF">H8708_05570</name>
</gene>
<evidence type="ECO:0000259" key="1">
    <source>
        <dbReference type="Pfam" id="PF07969"/>
    </source>
</evidence>
<evidence type="ECO:0000313" key="3">
    <source>
        <dbReference type="Proteomes" id="UP000647491"/>
    </source>
</evidence>
<dbReference type="PANTHER" id="PTHR22642:SF2">
    <property type="entry name" value="PROTEIN LONG AFTER FAR-RED 3"/>
    <property type="match status" value="1"/>
</dbReference>
<name>A0ABR7NRG2_9FIRM</name>
<reference evidence="2 3" key="1">
    <citation type="submission" date="2020-08" db="EMBL/GenBank/DDBJ databases">
        <title>Genome public.</title>
        <authorList>
            <person name="Liu C."/>
            <person name="Sun Q."/>
        </authorList>
    </citation>
    <scope>NUCLEOTIDE SEQUENCE [LARGE SCALE GENOMIC DNA]</scope>
    <source>
        <strain evidence="2 3">BX10</strain>
    </source>
</reference>
<dbReference type="Pfam" id="PF07969">
    <property type="entry name" value="Amidohydro_3"/>
    <property type="match status" value="1"/>
</dbReference>
<dbReference type="Gene3D" id="3.10.310.70">
    <property type="match status" value="1"/>
</dbReference>
<feature type="domain" description="Amidohydrolase 3" evidence="1">
    <location>
        <begin position="51"/>
        <end position="540"/>
    </location>
</feature>
<organism evidence="2 3">
    <name type="scientific">Enterocloster hominis</name>
    <name type="common">ex Liu et al. 2021</name>
    <dbReference type="NCBI Taxonomy" id="2763663"/>
    <lineage>
        <taxon>Bacteria</taxon>
        <taxon>Bacillati</taxon>
        <taxon>Bacillota</taxon>
        <taxon>Clostridia</taxon>
        <taxon>Lachnospirales</taxon>
        <taxon>Lachnospiraceae</taxon>
        <taxon>Enterocloster</taxon>
    </lineage>
</organism>
<dbReference type="SUPFAM" id="SSF51556">
    <property type="entry name" value="Metallo-dependent hydrolases"/>
    <property type="match status" value="1"/>
</dbReference>
<proteinExistence type="predicted"/>
<protein>
    <submittedName>
        <fullName evidence="2">Amidohydrolase</fullName>
    </submittedName>
</protein>
<comment type="caution">
    <text evidence="2">The sequence shown here is derived from an EMBL/GenBank/DDBJ whole genome shotgun (WGS) entry which is preliminary data.</text>
</comment>
<dbReference type="Proteomes" id="UP000647491">
    <property type="component" value="Unassembled WGS sequence"/>
</dbReference>
<dbReference type="SUPFAM" id="SSF51338">
    <property type="entry name" value="Composite domain of metallo-dependent hydrolases"/>
    <property type="match status" value="1"/>
</dbReference>
<dbReference type="InterPro" id="IPR032466">
    <property type="entry name" value="Metal_Hydrolase"/>
</dbReference>
<sequence>MKKSTLYVNGRIYTMDPDNTVYEAMAVEDGRIVRLGTTKELMEEMAPDQELEDLKGCPVLPGMCDCHVHMDMTGAIMVAIDAAGKGKEELLEEVRMRAQSLEKGKWITGMGWNQDSWDGKFPTKEDLDAVCPDHPVKLTRCCGHAFWCNSLALELAGFHLDEVSKLDPKEYPVNEEGKLLGVLIDGGCKSIEGVLPEDTREDTVSHFKMAEEEALRFGITAVMNKGAGLVTASSTDCGRSAVALEKELFEKEELKIRYYEALAGQDEYFDDCFKDGLHIDLCHGKFTLRSIKLFGDGAFGARSAWISRDYRDQPGKRGFGILTDEEMIRLFKRADEKNVQISIHSIGDVSIKQILDCYETAFADSLHKDRRFCIEHCHLPSDEDLARIVSYGIIFSTQFLQLSLDMDVIPGILPDALLKRLYIWRTVVEKGVIVTNGSDSPCSTMNPFESMHTAVTRLSERGTNTFEEKPYKEALTRLQALRAYTTTAAYSMFKEKELGSLECGKLADFVVTDKDYFTCVEEEIPKIRVLKTYIGGELCYSAE</sequence>
<dbReference type="PANTHER" id="PTHR22642">
    <property type="entry name" value="IMIDAZOLONEPROPIONASE"/>
    <property type="match status" value="1"/>
</dbReference>
<dbReference type="InterPro" id="IPR011059">
    <property type="entry name" value="Metal-dep_hydrolase_composite"/>
</dbReference>
<accession>A0ABR7NRG2</accession>